<evidence type="ECO:0000256" key="8">
    <source>
        <dbReference type="ARBA" id="ARBA00023136"/>
    </source>
</evidence>
<name>A0A1Q5PRI8_9ACTO</name>
<dbReference type="InterPro" id="IPR003593">
    <property type="entry name" value="AAA+_ATPase"/>
</dbReference>
<dbReference type="PROSITE" id="PS00211">
    <property type="entry name" value="ABC_TRANSPORTER_1"/>
    <property type="match status" value="1"/>
</dbReference>
<dbReference type="PANTHER" id="PTHR43166">
    <property type="entry name" value="AMINO ACID IMPORT ATP-BINDING PROTEIN"/>
    <property type="match status" value="1"/>
</dbReference>
<evidence type="ECO:0000256" key="2">
    <source>
        <dbReference type="ARBA" id="ARBA00005417"/>
    </source>
</evidence>
<gene>
    <name evidence="12" type="ORF">BM477_04030</name>
</gene>
<dbReference type="InterPro" id="IPR030679">
    <property type="entry name" value="ABC_ATPase_HisP-typ"/>
</dbReference>
<sequence>MTTPMVEIQSVHKIFGELHVLKGVDLTVQPGEVCVLLGPSGSGKSTLLRCINELEFISSGRIYIEGEMLGMYEAPAPKWRFWGQHEGTELRRLKDKQVAAQRSRIGMVFQRFNLFPHMTALENVMIAPRKVKGISYEEARQNAQIQLERVGMGDRMNHYPAQLSGGQQQRVAIARALAMDPEIMLFDEPTSALDPELVGEVLQVMQNLANDGMTMIVVTHEIGFAREVADQVVFMDDGMIIESGTAQEVIDNPQHPRTQDFFGKVL</sequence>
<evidence type="ECO:0000256" key="3">
    <source>
        <dbReference type="ARBA" id="ARBA00022448"/>
    </source>
</evidence>
<comment type="catalytic activity">
    <reaction evidence="10">
        <text>a polar amino acid(out) + ATP + H2O = a polar amino acid(in) + ADP + phosphate + H(+)</text>
        <dbReference type="Rhea" id="RHEA:14673"/>
        <dbReference type="ChEBI" id="CHEBI:15377"/>
        <dbReference type="ChEBI" id="CHEBI:15378"/>
        <dbReference type="ChEBI" id="CHEBI:30616"/>
        <dbReference type="ChEBI" id="CHEBI:43474"/>
        <dbReference type="ChEBI" id="CHEBI:62031"/>
        <dbReference type="ChEBI" id="CHEBI:456216"/>
        <dbReference type="EC" id="7.4.2.1"/>
    </reaction>
    <physiologicalReaction direction="left-to-right" evidence="10">
        <dbReference type="Rhea" id="RHEA:14674"/>
    </physiologicalReaction>
</comment>
<dbReference type="OrthoDB" id="9802264at2"/>
<comment type="caution">
    <text evidence="12">The sequence shown here is derived from an EMBL/GenBank/DDBJ whole genome shotgun (WGS) entry which is preliminary data.</text>
</comment>
<evidence type="ECO:0000256" key="4">
    <source>
        <dbReference type="ARBA" id="ARBA00022475"/>
    </source>
</evidence>
<dbReference type="STRING" id="156892.BM477_04030"/>
<evidence type="ECO:0000313" key="12">
    <source>
        <dbReference type="EMBL" id="OKL50062.1"/>
    </source>
</evidence>
<dbReference type="InterPro" id="IPR027417">
    <property type="entry name" value="P-loop_NTPase"/>
</dbReference>
<dbReference type="GO" id="GO:0005524">
    <property type="term" value="F:ATP binding"/>
    <property type="evidence" value="ECO:0007669"/>
    <property type="project" value="UniProtKB-KW"/>
</dbReference>
<dbReference type="RefSeq" id="WP_075361388.1">
    <property type="nucleotide sequence ID" value="NZ_MPDM01000003.1"/>
</dbReference>
<comment type="subcellular location">
    <subcellularLocation>
        <location evidence="1">Cell membrane</location>
        <topology evidence="1">Peripheral membrane protein</topology>
    </subcellularLocation>
</comment>
<evidence type="ECO:0000313" key="13">
    <source>
        <dbReference type="Proteomes" id="UP000186465"/>
    </source>
</evidence>
<dbReference type="SUPFAM" id="SSF52540">
    <property type="entry name" value="P-loop containing nucleoside triphosphate hydrolases"/>
    <property type="match status" value="1"/>
</dbReference>
<dbReference type="GO" id="GO:0016887">
    <property type="term" value="F:ATP hydrolysis activity"/>
    <property type="evidence" value="ECO:0007669"/>
    <property type="project" value="InterPro"/>
</dbReference>
<evidence type="ECO:0000256" key="6">
    <source>
        <dbReference type="ARBA" id="ARBA00022840"/>
    </source>
</evidence>
<keyword evidence="13" id="KW-1185">Reference proteome</keyword>
<dbReference type="Proteomes" id="UP000186465">
    <property type="component" value="Unassembled WGS sequence"/>
</dbReference>
<evidence type="ECO:0000256" key="5">
    <source>
        <dbReference type="ARBA" id="ARBA00022741"/>
    </source>
</evidence>
<dbReference type="PIRSF" id="PIRSF039085">
    <property type="entry name" value="ABC_ATPase_HisP"/>
    <property type="match status" value="1"/>
</dbReference>
<dbReference type="GO" id="GO:0015426">
    <property type="term" value="F:ATPase-coupled polar amino acid-transporter activity"/>
    <property type="evidence" value="ECO:0007669"/>
    <property type="project" value="UniProtKB-EC"/>
</dbReference>
<dbReference type="InterPro" id="IPR003439">
    <property type="entry name" value="ABC_transporter-like_ATP-bd"/>
</dbReference>
<dbReference type="InterPro" id="IPR050086">
    <property type="entry name" value="MetN_ABC_transporter-like"/>
</dbReference>
<dbReference type="Pfam" id="PF00005">
    <property type="entry name" value="ABC_tran"/>
    <property type="match status" value="1"/>
</dbReference>
<dbReference type="PROSITE" id="PS50893">
    <property type="entry name" value="ABC_TRANSPORTER_2"/>
    <property type="match status" value="1"/>
</dbReference>
<dbReference type="InterPro" id="IPR017871">
    <property type="entry name" value="ABC_transporter-like_CS"/>
</dbReference>
<dbReference type="GO" id="GO:0005886">
    <property type="term" value="C:plasma membrane"/>
    <property type="evidence" value="ECO:0007669"/>
    <property type="project" value="UniProtKB-SubCell"/>
</dbReference>
<dbReference type="AlphaFoldDB" id="A0A1Q5PRI8"/>
<organism evidence="12 13">
    <name type="scientific">Boudabousia marimammalium</name>
    <dbReference type="NCBI Taxonomy" id="156892"/>
    <lineage>
        <taxon>Bacteria</taxon>
        <taxon>Bacillati</taxon>
        <taxon>Actinomycetota</taxon>
        <taxon>Actinomycetes</taxon>
        <taxon>Actinomycetales</taxon>
        <taxon>Actinomycetaceae</taxon>
        <taxon>Boudabousia</taxon>
    </lineage>
</organism>
<evidence type="ECO:0000256" key="9">
    <source>
        <dbReference type="ARBA" id="ARBA00038850"/>
    </source>
</evidence>
<dbReference type="SMART" id="SM00382">
    <property type="entry name" value="AAA"/>
    <property type="match status" value="1"/>
</dbReference>
<comment type="similarity">
    <text evidence="2">Belongs to the ABC transporter superfamily.</text>
</comment>
<feature type="domain" description="ABC transporter" evidence="11">
    <location>
        <begin position="6"/>
        <end position="262"/>
    </location>
</feature>
<evidence type="ECO:0000256" key="10">
    <source>
        <dbReference type="ARBA" id="ARBA00047624"/>
    </source>
</evidence>
<keyword evidence="5" id="KW-0547">Nucleotide-binding</keyword>
<dbReference type="FunFam" id="3.40.50.300:FF:000020">
    <property type="entry name" value="Amino acid ABC transporter ATP-binding component"/>
    <property type="match status" value="1"/>
</dbReference>
<dbReference type="PANTHER" id="PTHR43166:SF9">
    <property type="entry name" value="GLUTAMATE_ASPARTATE IMPORT ATP-BINDING PROTEIN GLTL"/>
    <property type="match status" value="1"/>
</dbReference>
<keyword evidence="8" id="KW-0472">Membrane</keyword>
<dbReference type="Gene3D" id="3.40.50.300">
    <property type="entry name" value="P-loop containing nucleotide triphosphate hydrolases"/>
    <property type="match status" value="1"/>
</dbReference>
<evidence type="ECO:0000256" key="7">
    <source>
        <dbReference type="ARBA" id="ARBA00022970"/>
    </source>
</evidence>
<dbReference type="EMBL" id="MPDM01000003">
    <property type="protein sequence ID" value="OKL50062.1"/>
    <property type="molecule type" value="Genomic_DNA"/>
</dbReference>
<evidence type="ECO:0000256" key="1">
    <source>
        <dbReference type="ARBA" id="ARBA00004202"/>
    </source>
</evidence>
<reference evidence="13" key="1">
    <citation type="submission" date="2016-11" db="EMBL/GenBank/DDBJ databases">
        <title>Actinomyces gypaetusis sp. nov. isolated from Gypaetus barbatus in Qinghai Tibet Plateau China.</title>
        <authorList>
            <person name="Meng X."/>
        </authorList>
    </citation>
    <scope>NUCLEOTIDE SEQUENCE [LARGE SCALE GENOMIC DNA]</scope>
    <source>
        <strain evidence="13">DSM 15383</strain>
    </source>
</reference>
<keyword evidence="3" id="KW-0813">Transport</keyword>
<dbReference type="CDD" id="cd03262">
    <property type="entry name" value="ABC_HisP_GlnQ"/>
    <property type="match status" value="1"/>
</dbReference>
<proteinExistence type="inferred from homology"/>
<keyword evidence="4" id="KW-1003">Cell membrane</keyword>
<evidence type="ECO:0000259" key="11">
    <source>
        <dbReference type="PROSITE" id="PS50893"/>
    </source>
</evidence>
<keyword evidence="7" id="KW-0029">Amino-acid transport</keyword>
<accession>A0A1Q5PRI8</accession>
<dbReference type="EC" id="7.4.2.1" evidence="9"/>
<protein>
    <recommendedName>
        <fullName evidence="9">ABC-type polar-amino-acid transporter</fullName>
        <ecNumber evidence="9">7.4.2.1</ecNumber>
    </recommendedName>
</protein>
<keyword evidence="6 12" id="KW-0067">ATP-binding</keyword>